<evidence type="ECO:0000313" key="2">
    <source>
        <dbReference type="Proteomes" id="UP000005220"/>
    </source>
</evidence>
<dbReference type="STRING" id="1071382.H2AN91"/>
<dbReference type="AlphaFoldDB" id="H2AN91"/>
<proteinExistence type="predicted"/>
<evidence type="ECO:0000313" key="1">
    <source>
        <dbReference type="EMBL" id="CCF55841.1"/>
    </source>
</evidence>
<dbReference type="OrthoDB" id="73691at2759"/>
<keyword evidence="2" id="KW-1185">Reference proteome</keyword>
<dbReference type="EMBL" id="HE650821">
    <property type="protein sequence ID" value="CCF55841.1"/>
    <property type="molecule type" value="Genomic_DNA"/>
</dbReference>
<dbReference type="FunCoup" id="H2AN91">
    <property type="interactions" value="41"/>
</dbReference>
<dbReference type="KEGG" id="kaf:KAFR_0A04060"/>
<name>H2AN91_KAZAF</name>
<reference evidence="1 2" key="1">
    <citation type="journal article" date="2011" name="Proc. Natl. Acad. Sci. U.S.A.">
        <title>Evolutionary erosion of yeast sex chromosomes by mating-type switching accidents.</title>
        <authorList>
            <person name="Gordon J.L."/>
            <person name="Armisen D."/>
            <person name="Proux-Wera E."/>
            <person name="Oheigeartaigh S.S."/>
            <person name="Byrne K.P."/>
            <person name="Wolfe K.H."/>
        </authorList>
    </citation>
    <scope>NUCLEOTIDE SEQUENCE [LARGE SCALE GENOMIC DNA]</scope>
    <source>
        <strain evidence="2">ATCC 22294 / BCRC 22015 / CBS 2517 / CECT 1963 / NBRC 1671 / NRRL Y-8276</strain>
    </source>
</reference>
<protein>
    <recommendedName>
        <fullName evidence="3">Letm1 RBD domain-containing protein</fullName>
    </recommendedName>
</protein>
<dbReference type="Proteomes" id="UP000005220">
    <property type="component" value="Chromosome 1"/>
</dbReference>
<dbReference type="eggNOG" id="ENOG502S645">
    <property type="taxonomic scope" value="Eukaryota"/>
</dbReference>
<dbReference type="GeneID" id="13886379"/>
<dbReference type="RefSeq" id="XP_003954976.1">
    <property type="nucleotide sequence ID" value="XM_003954927.1"/>
</dbReference>
<accession>H2AN91</accession>
<evidence type="ECO:0008006" key="3">
    <source>
        <dbReference type="Google" id="ProtNLM"/>
    </source>
</evidence>
<gene>
    <name evidence="1" type="primary">KAFR0A04060</name>
    <name evidence="1" type="ORF">KAFR_0A04060</name>
</gene>
<dbReference type="HOGENOM" id="CLU_061833_0_0_1"/>
<dbReference type="InParanoid" id="H2AN91"/>
<organism evidence="1 2">
    <name type="scientific">Kazachstania africana (strain ATCC 22294 / BCRC 22015 / CBS 2517 / CECT 1963 / NBRC 1671 / NRRL Y-8276)</name>
    <name type="common">Yeast</name>
    <name type="synonym">Kluyveromyces africanus</name>
    <dbReference type="NCBI Taxonomy" id="1071382"/>
    <lineage>
        <taxon>Eukaryota</taxon>
        <taxon>Fungi</taxon>
        <taxon>Dikarya</taxon>
        <taxon>Ascomycota</taxon>
        <taxon>Saccharomycotina</taxon>
        <taxon>Saccharomycetes</taxon>
        <taxon>Saccharomycetales</taxon>
        <taxon>Saccharomycetaceae</taxon>
        <taxon>Kazachstania</taxon>
    </lineage>
</organism>
<sequence length="370" mass="43050">MSRLILIRPIHHSSLINLETQNAFMKSTATNKVFHILKDAIRSNKLIFTDDLAKISRGLNSPDTLPLTLSSKQIICKGDPQVSSHFFKLWYRILKFQTNRLKTTIKTFYRLQKTSKPLKNAKILQALDLPTPAFQISRREVVESHRLRIVKSKLPQLLLLTLIFEEMIIPIFHFFPKLGIRPLLTTRALRQLSKSYSFEKRVIKNDNFAMSPYHLKTGELEALLKTLFSCPVPNWRITLWSKLNIKWRLAEVLTDIHQFLIVDDWLLLKDITNESKEISSISFNELVNFVLERQLFYNGEDLNAMVHSEDGRNVLIWRLICYLSFKFDQVGSSSFTEKWGVNNVSILNFPGTKISTDKIGLVTKQHLKYF</sequence>